<organism evidence="2 3">
    <name type="scientific">Candidatus Synechococcus spongiarum</name>
    <dbReference type="NCBI Taxonomy" id="431041"/>
    <lineage>
        <taxon>Bacteria</taxon>
        <taxon>Bacillati</taxon>
        <taxon>Cyanobacteriota</taxon>
        <taxon>Cyanophyceae</taxon>
        <taxon>Synechococcales</taxon>
        <taxon>Synechococcaceae</taxon>
        <taxon>Synechococcus</taxon>
    </lineage>
</organism>
<evidence type="ECO:0000313" key="3">
    <source>
        <dbReference type="Proteomes" id="UP000182631"/>
    </source>
</evidence>
<evidence type="ECO:0000313" key="2">
    <source>
        <dbReference type="EMBL" id="SAY39378.1"/>
    </source>
</evidence>
<protein>
    <submittedName>
        <fullName evidence="2">Uncharacterized protein</fullName>
    </submittedName>
</protein>
<gene>
    <name evidence="2" type="ORF">FLM9_1479</name>
</gene>
<keyword evidence="1" id="KW-0812">Transmembrane</keyword>
<proteinExistence type="predicted"/>
<evidence type="ECO:0000256" key="1">
    <source>
        <dbReference type="SAM" id="Phobius"/>
    </source>
</evidence>
<dbReference type="AlphaFoldDB" id="A0A171DHS2"/>
<dbReference type="RefSeq" id="WP_074457862.1">
    <property type="nucleotide sequence ID" value="NZ_FITM01000158.1"/>
</dbReference>
<feature type="transmembrane region" description="Helical" evidence="1">
    <location>
        <begin position="36"/>
        <end position="56"/>
    </location>
</feature>
<reference evidence="3" key="1">
    <citation type="submission" date="2016-02" db="EMBL/GenBank/DDBJ databases">
        <authorList>
            <person name="liu f."/>
        </authorList>
    </citation>
    <scope>NUCLEOTIDE SEQUENCE [LARGE SCALE GENOMIC DNA]</scope>
</reference>
<name>A0A171DHS2_9SYNE</name>
<dbReference type="OrthoDB" id="9919911at2"/>
<keyword evidence="1" id="KW-1133">Transmembrane helix</keyword>
<dbReference type="EMBL" id="FITM01000158">
    <property type="protein sequence ID" value="SAY39378.1"/>
    <property type="molecule type" value="Genomic_DNA"/>
</dbReference>
<feature type="transmembrane region" description="Helical" evidence="1">
    <location>
        <begin position="6"/>
        <end position="24"/>
    </location>
</feature>
<keyword evidence="3" id="KW-1185">Reference proteome</keyword>
<dbReference type="Proteomes" id="UP000182631">
    <property type="component" value="Unassembled WGS sequence"/>
</dbReference>
<accession>A0A171DHS2</accession>
<sequence length="93" mass="10168">MGEAGSAFILMVTLLFLGLAAFAWSKSRRNGDEVIATFEVLLAAMLLVLALCYGRLHLPLACLLLTCALLLPRYPRGGVPEHSTSRDDIFVEF</sequence>
<keyword evidence="1" id="KW-0472">Membrane</keyword>